<evidence type="ECO:0000313" key="3">
    <source>
        <dbReference type="Proteomes" id="UP000032180"/>
    </source>
</evidence>
<reference evidence="2" key="3">
    <citation type="submission" date="2015-04" db="UniProtKB">
        <authorList>
            <consortium name="EnsemblPlants"/>
        </authorList>
    </citation>
    <scope>IDENTIFICATION</scope>
</reference>
<evidence type="ECO:0000256" key="1">
    <source>
        <dbReference type="SAM" id="SignalP"/>
    </source>
</evidence>
<feature type="chain" id="PRO_5002347686" description="DUF538 domain-containing protein" evidence="1">
    <location>
        <begin position="22"/>
        <end position="193"/>
    </location>
</feature>
<organism evidence="2 3">
    <name type="scientific">Leersia perrieri</name>
    <dbReference type="NCBI Taxonomy" id="77586"/>
    <lineage>
        <taxon>Eukaryota</taxon>
        <taxon>Viridiplantae</taxon>
        <taxon>Streptophyta</taxon>
        <taxon>Embryophyta</taxon>
        <taxon>Tracheophyta</taxon>
        <taxon>Spermatophyta</taxon>
        <taxon>Magnoliopsida</taxon>
        <taxon>Liliopsida</taxon>
        <taxon>Poales</taxon>
        <taxon>Poaceae</taxon>
        <taxon>BOP clade</taxon>
        <taxon>Oryzoideae</taxon>
        <taxon>Oryzeae</taxon>
        <taxon>Oryzinae</taxon>
        <taxon>Leersia</taxon>
    </lineage>
</organism>
<dbReference type="AlphaFoldDB" id="A0A0D9V9E5"/>
<accession>A0A0D9V9E5</accession>
<keyword evidence="3" id="KW-1185">Reference proteome</keyword>
<proteinExistence type="predicted"/>
<keyword evidence="1" id="KW-0732">Signal</keyword>
<dbReference type="EnsemblPlants" id="LPERR01G35970.1">
    <property type="protein sequence ID" value="LPERR01G35970.1"/>
    <property type="gene ID" value="LPERR01G35970"/>
</dbReference>
<sequence length="193" mass="20146">MASWLAVAVAMVAAAAAGCAAATAADTAHEVLRAHGLPRGLLPAGIADFRHDEGTGRFEAVLGKSCTAQFEVGLRYNATVAGVISYGRIASLSGVSAQDLFLWFPVRGIRVDVPSSGVIYFDVGVVFKHFPLAVFEAPPPCTPDPLLLLTPHQVKSKSKPITKWISTALNSSRYWGQVIEDGSVTGGGGAALQ</sequence>
<dbReference type="InterPro" id="IPR036758">
    <property type="entry name" value="At5g01610-like"/>
</dbReference>
<evidence type="ECO:0008006" key="4">
    <source>
        <dbReference type="Google" id="ProtNLM"/>
    </source>
</evidence>
<dbReference type="HOGENOM" id="CLU_089542_0_0_1"/>
<dbReference type="SUPFAM" id="SSF141562">
    <property type="entry name" value="At5g01610-like"/>
    <property type="match status" value="1"/>
</dbReference>
<name>A0A0D9V9E5_9ORYZ</name>
<protein>
    <recommendedName>
        <fullName evidence="4">DUF538 domain-containing protein</fullName>
    </recommendedName>
</protein>
<dbReference type="InterPro" id="IPR007493">
    <property type="entry name" value="DUF538"/>
</dbReference>
<feature type="signal peptide" evidence="1">
    <location>
        <begin position="1"/>
        <end position="21"/>
    </location>
</feature>
<dbReference type="Gene3D" id="2.30.240.10">
    <property type="entry name" value="At5g01610-like"/>
    <property type="match status" value="1"/>
</dbReference>
<dbReference type="FunFam" id="2.30.240.10:FF:000002">
    <property type="entry name" value="Uncharacterized protein At3g07460"/>
    <property type="match status" value="1"/>
</dbReference>
<dbReference type="Pfam" id="PF04398">
    <property type="entry name" value="DUF538"/>
    <property type="match status" value="1"/>
</dbReference>
<dbReference type="STRING" id="77586.A0A0D9V9E5"/>
<reference evidence="2 3" key="1">
    <citation type="submission" date="2012-08" db="EMBL/GenBank/DDBJ databases">
        <title>Oryza genome evolution.</title>
        <authorList>
            <person name="Wing R.A."/>
        </authorList>
    </citation>
    <scope>NUCLEOTIDE SEQUENCE</scope>
</reference>
<dbReference type="eggNOG" id="ENOG502S2XY">
    <property type="taxonomic scope" value="Eukaryota"/>
</dbReference>
<dbReference type="Proteomes" id="UP000032180">
    <property type="component" value="Chromosome 1"/>
</dbReference>
<evidence type="ECO:0000313" key="2">
    <source>
        <dbReference type="EnsemblPlants" id="LPERR01G35970.1"/>
    </source>
</evidence>
<dbReference type="PANTHER" id="PTHR31676">
    <property type="entry name" value="T31J12.3 PROTEIN-RELATED"/>
    <property type="match status" value="1"/>
</dbReference>
<dbReference type="Gramene" id="LPERR01G35970.1">
    <property type="protein sequence ID" value="LPERR01G35970.1"/>
    <property type="gene ID" value="LPERR01G35970"/>
</dbReference>
<reference evidence="3" key="2">
    <citation type="submission" date="2013-12" db="EMBL/GenBank/DDBJ databases">
        <authorList>
            <person name="Yu Y."/>
            <person name="Lee S."/>
            <person name="de Baynast K."/>
            <person name="Wissotski M."/>
            <person name="Liu L."/>
            <person name="Talag J."/>
            <person name="Goicoechea J."/>
            <person name="Angelova A."/>
            <person name="Jetty R."/>
            <person name="Kudrna D."/>
            <person name="Golser W."/>
            <person name="Rivera L."/>
            <person name="Zhang J."/>
            <person name="Wing R."/>
        </authorList>
    </citation>
    <scope>NUCLEOTIDE SEQUENCE</scope>
</reference>
<dbReference type="PANTHER" id="PTHR31676:SF110">
    <property type="entry name" value="TRANSMEMBRANE PROTEIN"/>
    <property type="match status" value="1"/>
</dbReference>